<dbReference type="InterPro" id="IPR000823">
    <property type="entry name" value="Peroxidase_pln"/>
</dbReference>
<dbReference type="PRINTS" id="PR00458">
    <property type="entry name" value="PEROXIDASE"/>
</dbReference>
<evidence type="ECO:0000256" key="3">
    <source>
        <dbReference type="ARBA" id="ARBA00004613"/>
    </source>
</evidence>
<evidence type="ECO:0000256" key="5">
    <source>
        <dbReference type="ARBA" id="ARBA00012313"/>
    </source>
</evidence>
<feature type="binding site" evidence="19">
    <location>
        <position position="246"/>
    </location>
    <ligand>
        <name>Ca(2+)</name>
        <dbReference type="ChEBI" id="CHEBI:29108"/>
        <label>2</label>
    </ligand>
</feature>
<keyword evidence="14 21" id="KW-1015">Disulfide bond</keyword>
<keyword evidence="8 22" id="KW-0349">Heme</keyword>
<comment type="similarity">
    <text evidence="22">Belongs to the peroxidase family. Classical plant (class III) peroxidase subfamily.</text>
</comment>
<dbReference type="PROSITE" id="PS00435">
    <property type="entry name" value="PEROXIDASE_1"/>
    <property type="match status" value="1"/>
</dbReference>
<evidence type="ECO:0000313" key="25">
    <source>
        <dbReference type="Proteomes" id="UP000655225"/>
    </source>
</evidence>
<evidence type="ECO:0000256" key="15">
    <source>
        <dbReference type="ARBA" id="ARBA00023180"/>
    </source>
</evidence>
<evidence type="ECO:0000256" key="9">
    <source>
        <dbReference type="ARBA" id="ARBA00022723"/>
    </source>
</evidence>
<dbReference type="Gene3D" id="1.10.420.10">
    <property type="entry name" value="Peroxidase, domain 2"/>
    <property type="match status" value="1"/>
</dbReference>
<evidence type="ECO:0000256" key="4">
    <source>
        <dbReference type="ARBA" id="ARBA00006873"/>
    </source>
</evidence>
<keyword evidence="11 19" id="KW-0106">Calcium</keyword>
<comment type="subcellular location">
    <subcellularLocation>
        <location evidence="3 22">Secreted</location>
    </subcellularLocation>
</comment>
<feature type="disulfide bond" evidence="21">
    <location>
        <begin position="72"/>
        <end position="77"/>
    </location>
</feature>
<dbReference type="GO" id="GO:0006979">
    <property type="term" value="P:response to oxidative stress"/>
    <property type="evidence" value="ECO:0007669"/>
    <property type="project" value="UniProtKB-UniRule"/>
</dbReference>
<dbReference type="FunFam" id="1.10.520.10:FF:000006">
    <property type="entry name" value="Peroxidase"/>
    <property type="match status" value="1"/>
</dbReference>
<dbReference type="GO" id="GO:0005576">
    <property type="term" value="C:extracellular region"/>
    <property type="evidence" value="ECO:0007669"/>
    <property type="project" value="UniProtKB-SubCell"/>
</dbReference>
<dbReference type="EC" id="1.11.1.7" evidence="5 22"/>
<evidence type="ECO:0000256" key="11">
    <source>
        <dbReference type="ARBA" id="ARBA00022837"/>
    </source>
</evidence>
<dbReference type="PROSITE" id="PS50873">
    <property type="entry name" value="PEROXIDASE_4"/>
    <property type="match status" value="1"/>
</dbReference>
<dbReference type="OMA" id="FVENECG"/>
<keyword evidence="7 22" id="KW-0575">Peroxidase</keyword>
<dbReference type="GO" id="GO:0140825">
    <property type="term" value="F:lactoperoxidase activity"/>
    <property type="evidence" value="ECO:0007669"/>
    <property type="project" value="UniProtKB-EC"/>
</dbReference>
<feature type="binding site" evidence="19">
    <location>
        <position position="71"/>
    </location>
    <ligand>
        <name>Ca(2+)</name>
        <dbReference type="ChEBI" id="CHEBI:29108"/>
        <label>1</label>
    </ligand>
</feature>
<evidence type="ECO:0000256" key="10">
    <source>
        <dbReference type="ARBA" id="ARBA00022729"/>
    </source>
</evidence>
<feature type="disulfide bond" evidence="21">
    <location>
        <begin position="121"/>
        <end position="323"/>
    </location>
</feature>
<evidence type="ECO:0000256" key="13">
    <source>
        <dbReference type="ARBA" id="ARBA00023004"/>
    </source>
</evidence>
<comment type="caution">
    <text evidence="24">The sequence shown here is derived from an EMBL/GenBank/DDBJ whole genome shotgun (WGS) entry which is preliminary data.</text>
</comment>
<evidence type="ECO:0000313" key="24">
    <source>
        <dbReference type="EMBL" id="KAF8412835.1"/>
    </source>
</evidence>
<dbReference type="EMBL" id="JABCRI010000001">
    <property type="protein sequence ID" value="KAF8412835.1"/>
    <property type="molecule type" value="Genomic_DNA"/>
</dbReference>
<feature type="binding site" evidence="19">
    <location>
        <position position="243"/>
    </location>
    <ligand>
        <name>Ca(2+)</name>
        <dbReference type="ChEBI" id="CHEBI:29108"/>
        <label>2</label>
    </ligand>
</feature>
<comment type="catalytic activity">
    <reaction evidence="1 22">
        <text>2 a phenolic donor + H2O2 = 2 a phenolic radical donor + 2 H2O</text>
        <dbReference type="Rhea" id="RHEA:56136"/>
        <dbReference type="ChEBI" id="CHEBI:15377"/>
        <dbReference type="ChEBI" id="CHEBI:16240"/>
        <dbReference type="ChEBI" id="CHEBI:139520"/>
        <dbReference type="ChEBI" id="CHEBI:139521"/>
        <dbReference type="EC" id="1.11.1.7"/>
    </reaction>
</comment>
<dbReference type="Proteomes" id="UP000655225">
    <property type="component" value="Unassembled WGS sequence"/>
</dbReference>
<comment type="function">
    <text evidence="2">Removal of H(2)O(2), oxidation of toxic reductants, biosynthesis and degradation of lignin, suberization, auxin catabolism, response to environmental stresses such as wounding, pathogen attack and oxidative stress. These functions might be dependent on each isozyme/isoform in each plant tissue.</text>
</comment>
<evidence type="ECO:0000256" key="20">
    <source>
        <dbReference type="PIRSR" id="PIRSR600823-4"/>
    </source>
</evidence>
<evidence type="ECO:0000256" key="18">
    <source>
        <dbReference type="PIRSR" id="PIRSR600823-2"/>
    </source>
</evidence>
<feature type="binding site" evidence="19">
    <location>
        <position position="78"/>
    </location>
    <ligand>
        <name>Ca(2+)</name>
        <dbReference type="ChEBI" id="CHEBI:29108"/>
        <label>1</label>
    </ligand>
</feature>
<dbReference type="Gene3D" id="1.10.520.10">
    <property type="match status" value="1"/>
</dbReference>
<feature type="binding site" evidence="18">
    <location>
        <position position="161"/>
    </location>
    <ligand>
        <name>substrate</name>
    </ligand>
</feature>
<dbReference type="PRINTS" id="PR00461">
    <property type="entry name" value="PLPEROXIDASE"/>
</dbReference>
<keyword evidence="13 19" id="KW-0408">Iron</keyword>
<keyword evidence="12 22" id="KW-0560">Oxidoreductase</keyword>
<comment type="similarity">
    <text evidence="4">Belongs to the peroxidase family. Ascorbate peroxidase subfamily.</text>
</comment>
<comment type="cofactor">
    <cofactor evidence="19 22">
        <name>heme b</name>
        <dbReference type="ChEBI" id="CHEBI:60344"/>
    </cofactor>
    <text evidence="19 22">Binds 1 heme b (iron(II)-protoporphyrin IX) group per subunit.</text>
</comment>
<feature type="disulfide bond" evidence="21">
    <location>
        <begin position="198"/>
        <end position="230"/>
    </location>
</feature>
<evidence type="ECO:0000259" key="23">
    <source>
        <dbReference type="PROSITE" id="PS50873"/>
    </source>
</evidence>
<feature type="active site" description="Proton acceptor" evidence="17">
    <location>
        <position position="70"/>
    </location>
</feature>
<dbReference type="InterPro" id="IPR002016">
    <property type="entry name" value="Haem_peroxidase"/>
</dbReference>
<dbReference type="InterPro" id="IPR033905">
    <property type="entry name" value="Secretory_peroxidase"/>
</dbReference>
<dbReference type="PROSITE" id="PS00436">
    <property type="entry name" value="PEROXIDASE_2"/>
    <property type="match status" value="1"/>
</dbReference>
<dbReference type="OrthoDB" id="2113341at2759"/>
<gene>
    <name evidence="24" type="ORF">HHK36_000806</name>
</gene>
<feature type="binding site" evidence="19">
    <location>
        <position position="76"/>
    </location>
    <ligand>
        <name>Ca(2+)</name>
        <dbReference type="ChEBI" id="CHEBI:29108"/>
        <label>1</label>
    </ligand>
</feature>
<dbReference type="AlphaFoldDB" id="A0A834ZSL6"/>
<feature type="disulfide bond" evidence="21">
    <location>
        <begin position="37"/>
        <end position="115"/>
    </location>
</feature>
<proteinExistence type="inferred from homology"/>
<feature type="binding site" description="axial binding residue" evidence="19">
    <location>
        <position position="191"/>
    </location>
    <ligand>
        <name>heme b</name>
        <dbReference type="ChEBI" id="CHEBI:60344"/>
    </ligand>
    <ligandPart>
        <name>Fe</name>
        <dbReference type="ChEBI" id="CHEBI:18248"/>
    </ligandPart>
</feature>
<dbReference type="PANTHER" id="PTHR31517:SF59">
    <property type="entry name" value="PEROXIDASE"/>
    <property type="match status" value="1"/>
</dbReference>
<keyword evidence="15" id="KW-0325">Glycoprotein</keyword>
<reference evidence="24 25" key="1">
    <citation type="submission" date="2020-04" db="EMBL/GenBank/DDBJ databases">
        <title>Plant Genome Project.</title>
        <authorList>
            <person name="Zhang R.-G."/>
        </authorList>
    </citation>
    <scope>NUCLEOTIDE SEQUENCE [LARGE SCALE GENOMIC DNA]</scope>
    <source>
        <strain evidence="24">YNK0</strain>
        <tissue evidence="24">Leaf</tissue>
    </source>
</reference>
<dbReference type="InterPro" id="IPR010255">
    <property type="entry name" value="Haem_peroxidase_sf"/>
</dbReference>
<keyword evidence="6 22" id="KW-0964">Secreted</keyword>
<dbReference type="CDD" id="cd00693">
    <property type="entry name" value="secretory_peroxidase"/>
    <property type="match status" value="1"/>
</dbReference>
<feature type="site" description="Transition state stabilizer" evidence="20">
    <location>
        <position position="66"/>
    </location>
</feature>
<feature type="binding site" evidence="19">
    <location>
        <position position="74"/>
    </location>
    <ligand>
        <name>Ca(2+)</name>
        <dbReference type="ChEBI" id="CHEBI:29108"/>
        <label>1</label>
    </ligand>
</feature>
<keyword evidence="10" id="KW-0732">Signal</keyword>
<evidence type="ECO:0000256" key="19">
    <source>
        <dbReference type="PIRSR" id="PIRSR600823-3"/>
    </source>
</evidence>
<dbReference type="SUPFAM" id="SSF48113">
    <property type="entry name" value="Heme-dependent peroxidases"/>
    <property type="match status" value="1"/>
</dbReference>
<protein>
    <recommendedName>
        <fullName evidence="5 22">Peroxidase</fullName>
        <ecNumber evidence="5 22">1.11.1.7</ecNumber>
    </recommendedName>
</protein>
<dbReference type="GO" id="GO:0020037">
    <property type="term" value="F:heme binding"/>
    <property type="evidence" value="ECO:0007669"/>
    <property type="project" value="UniProtKB-UniRule"/>
</dbReference>
<dbReference type="InterPro" id="IPR019793">
    <property type="entry name" value="Peroxidases_heam-ligand_BS"/>
</dbReference>
<keyword evidence="25" id="KW-1185">Reference proteome</keyword>
<evidence type="ECO:0000256" key="1">
    <source>
        <dbReference type="ARBA" id="ARBA00000189"/>
    </source>
</evidence>
<sequence>MKFSAAAVTLLGLGLILVNLTGFCYGALQVGFYKGKCLTADVETIVAGVVRTRFVTDQTIVAALLRLQFHDCFVKGCDASILLDGTSSEKTAPPNLSVRGYDIIDQAKAAVEKICPGVVSCADIIAIATRDAVSLSGGLKYSVQTGRRDGLISLASNVNLPSPSISVSQSVAAFAQKRLSPTDMVLLLGGHTVGITHCSFIKNRLYNFNNTGKPDPTMDTSLAKALRLRCPQNSNTDNTINLDQNTASSLTVDNSYYKQLLLKKGILQIDQALTLDPSTNATVVSFASGSKFPVQFGNAMVKLGAIEVITDPADRQGEIRRSCRATNKVSI</sequence>
<evidence type="ECO:0000256" key="14">
    <source>
        <dbReference type="ARBA" id="ARBA00023157"/>
    </source>
</evidence>
<evidence type="ECO:0000256" key="8">
    <source>
        <dbReference type="ARBA" id="ARBA00022617"/>
    </source>
</evidence>
<feature type="binding site" evidence="19">
    <location>
        <position position="192"/>
    </location>
    <ligand>
        <name>Ca(2+)</name>
        <dbReference type="ChEBI" id="CHEBI:29108"/>
        <label>2</label>
    </ligand>
</feature>
<evidence type="ECO:0000256" key="21">
    <source>
        <dbReference type="PIRSR" id="PIRSR600823-5"/>
    </source>
</evidence>
<comment type="cofactor">
    <cofactor evidence="19 22">
        <name>Ca(2+)</name>
        <dbReference type="ChEBI" id="CHEBI:29108"/>
    </cofactor>
    <text evidence="19 22">Binds 2 calcium ions per subunit.</text>
</comment>
<evidence type="ECO:0000256" key="2">
    <source>
        <dbReference type="ARBA" id="ARBA00002322"/>
    </source>
</evidence>
<evidence type="ECO:0000256" key="17">
    <source>
        <dbReference type="PIRSR" id="PIRSR600823-1"/>
    </source>
</evidence>
<feature type="domain" description="Plant heme peroxidase family profile" evidence="23">
    <location>
        <begin position="27"/>
        <end position="327"/>
    </location>
</feature>
<organism evidence="24 25">
    <name type="scientific">Tetracentron sinense</name>
    <name type="common">Spur-leaf</name>
    <dbReference type="NCBI Taxonomy" id="13715"/>
    <lineage>
        <taxon>Eukaryota</taxon>
        <taxon>Viridiplantae</taxon>
        <taxon>Streptophyta</taxon>
        <taxon>Embryophyta</taxon>
        <taxon>Tracheophyta</taxon>
        <taxon>Spermatophyta</taxon>
        <taxon>Magnoliopsida</taxon>
        <taxon>Trochodendrales</taxon>
        <taxon>Trochodendraceae</taxon>
        <taxon>Tetracentron</taxon>
    </lineage>
</organism>
<feature type="binding site" evidence="19">
    <location>
        <position position="80"/>
    </location>
    <ligand>
        <name>Ca(2+)</name>
        <dbReference type="ChEBI" id="CHEBI:29108"/>
        <label>1</label>
    </ligand>
</feature>
<evidence type="ECO:0000256" key="16">
    <source>
        <dbReference type="ARBA" id="ARBA00023324"/>
    </source>
</evidence>
<accession>A0A834ZSL6</accession>
<evidence type="ECO:0000256" key="22">
    <source>
        <dbReference type="RuleBase" id="RU362060"/>
    </source>
</evidence>
<feature type="binding site" evidence="19">
    <location>
        <position position="89"/>
    </location>
    <ligand>
        <name>Ca(2+)</name>
        <dbReference type="ChEBI" id="CHEBI:29108"/>
        <label>1</label>
    </ligand>
</feature>
<name>A0A834ZSL6_TETSI</name>
<evidence type="ECO:0000256" key="7">
    <source>
        <dbReference type="ARBA" id="ARBA00022559"/>
    </source>
</evidence>
<dbReference type="FunFam" id="1.10.420.10:FF:000007">
    <property type="entry name" value="Peroxidase"/>
    <property type="match status" value="1"/>
</dbReference>
<dbReference type="Pfam" id="PF00141">
    <property type="entry name" value="peroxidase"/>
    <property type="match status" value="1"/>
</dbReference>
<evidence type="ECO:0000256" key="6">
    <source>
        <dbReference type="ARBA" id="ARBA00022525"/>
    </source>
</evidence>
<keyword evidence="9 19" id="KW-0479">Metal-binding</keyword>
<keyword evidence="16 22" id="KW-0376">Hydrogen peroxide</keyword>
<feature type="binding site" evidence="19">
    <location>
        <position position="253"/>
    </location>
    <ligand>
        <name>Ca(2+)</name>
        <dbReference type="ChEBI" id="CHEBI:29108"/>
        <label>2</label>
    </ligand>
</feature>
<dbReference type="GO" id="GO:0046872">
    <property type="term" value="F:metal ion binding"/>
    <property type="evidence" value="ECO:0007669"/>
    <property type="project" value="UniProtKB-UniRule"/>
</dbReference>
<dbReference type="PANTHER" id="PTHR31517">
    <property type="match status" value="1"/>
</dbReference>
<dbReference type="GO" id="GO:0042744">
    <property type="term" value="P:hydrogen peroxide catabolic process"/>
    <property type="evidence" value="ECO:0007669"/>
    <property type="project" value="UniProtKB-KW"/>
</dbReference>
<evidence type="ECO:0000256" key="12">
    <source>
        <dbReference type="ARBA" id="ARBA00023002"/>
    </source>
</evidence>
<dbReference type="InterPro" id="IPR019794">
    <property type="entry name" value="Peroxidases_AS"/>
</dbReference>